<keyword evidence="4" id="KW-1185">Reference proteome</keyword>
<evidence type="ECO:0000256" key="2">
    <source>
        <dbReference type="SAM" id="SignalP"/>
    </source>
</evidence>
<name>A0A9Q5JFP3_9LACT</name>
<proteinExistence type="predicted"/>
<dbReference type="OrthoDB" id="2339529at2"/>
<protein>
    <recommendedName>
        <fullName evidence="5">DUF5105 domain-containing protein</fullName>
    </recommendedName>
</protein>
<feature type="compositionally biased region" description="Low complexity" evidence="1">
    <location>
        <begin position="265"/>
        <end position="274"/>
    </location>
</feature>
<sequence>MKLNNKLIATSFLLLLATGPLVACGNSSKAGESKESKESKTSETKKLTDEEIAKTDAQTVLKAIYQNDTTMANDVSSESFDSIIQKLQDGVADKQVKYFEENGKLDDYTLIVDGSEYTAKEVINDYAKAYMKITATLPDVAVEKVEMNGDEATVTAKIRPIAGLSEANPIGGARTKIFGGLDNDTIVRQSQNKDVKQINRLITLKLYGVYYGDMGKKPPYADEETEINFRLKKSGNHYVADYETYKGLVKNSRAEVYGKTEGDDSNNQSSSTEASSKDNKNI</sequence>
<feature type="region of interest" description="Disordered" evidence="1">
    <location>
        <begin position="26"/>
        <end position="48"/>
    </location>
</feature>
<organism evidence="3 4">
    <name type="scientific">Floricoccus penangensis</name>
    <dbReference type="NCBI Taxonomy" id="1859475"/>
    <lineage>
        <taxon>Bacteria</taxon>
        <taxon>Bacillati</taxon>
        <taxon>Bacillota</taxon>
        <taxon>Bacilli</taxon>
        <taxon>Lactobacillales</taxon>
        <taxon>Streptococcaceae</taxon>
        <taxon>Floricoccus</taxon>
    </lineage>
</organism>
<gene>
    <name evidence="3" type="ORF">BG262_05780</name>
</gene>
<evidence type="ECO:0000256" key="1">
    <source>
        <dbReference type="SAM" id="MobiDB-lite"/>
    </source>
</evidence>
<dbReference type="EMBL" id="MKIQ01000029">
    <property type="protein sequence ID" value="OFI45993.1"/>
    <property type="molecule type" value="Genomic_DNA"/>
</dbReference>
<feature type="region of interest" description="Disordered" evidence="1">
    <location>
        <begin position="256"/>
        <end position="282"/>
    </location>
</feature>
<dbReference type="Proteomes" id="UP000177273">
    <property type="component" value="Unassembled WGS sequence"/>
</dbReference>
<evidence type="ECO:0008006" key="5">
    <source>
        <dbReference type="Google" id="ProtNLM"/>
    </source>
</evidence>
<dbReference type="AlphaFoldDB" id="A0A9Q5JFP3"/>
<feature type="signal peptide" evidence="2">
    <location>
        <begin position="1"/>
        <end position="23"/>
    </location>
</feature>
<comment type="caution">
    <text evidence="3">The sequence shown here is derived from an EMBL/GenBank/DDBJ whole genome shotgun (WGS) entry which is preliminary data.</text>
</comment>
<keyword evidence="2" id="KW-0732">Signal</keyword>
<feature type="compositionally biased region" description="Basic and acidic residues" evidence="1">
    <location>
        <begin position="31"/>
        <end position="48"/>
    </location>
</feature>
<accession>A0A9Q5JFP3</accession>
<reference evidence="4" key="1">
    <citation type="submission" date="2016-09" db="EMBL/GenBank/DDBJ databases">
        <title>Draft genome sequence of a novel species of the family Streptococcaceae isolated from flowers.</title>
        <authorList>
            <person name="Chuah L.-O."/>
            <person name="Yap K.-P."/>
            <person name="Thong K.L."/>
            <person name="Liong M.T."/>
            <person name="Ahmad R."/>
            <person name="Rusul G."/>
        </authorList>
    </citation>
    <scope>NUCLEOTIDE SEQUENCE [LARGE SCALE GENOMIC DNA]</scope>
    <source>
        <strain evidence="4">HibF3</strain>
    </source>
</reference>
<dbReference type="RefSeq" id="WP_070788463.1">
    <property type="nucleotide sequence ID" value="NZ_MKIQ01000029.1"/>
</dbReference>
<evidence type="ECO:0000313" key="4">
    <source>
        <dbReference type="Proteomes" id="UP000177273"/>
    </source>
</evidence>
<evidence type="ECO:0000313" key="3">
    <source>
        <dbReference type="EMBL" id="OFI45993.1"/>
    </source>
</evidence>
<feature type="chain" id="PRO_5040130672" description="DUF5105 domain-containing protein" evidence="2">
    <location>
        <begin position="24"/>
        <end position="282"/>
    </location>
</feature>